<dbReference type="EMBL" id="JAPWTK010000003">
    <property type="protein sequence ID" value="KAJ8962334.1"/>
    <property type="molecule type" value="Genomic_DNA"/>
</dbReference>
<protein>
    <submittedName>
        <fullName evidence="1">Uncharacterized protein</fullName>
    </submittedName>
</protein>
<gene>
    <name evidence="1" type="ORF">NQ318_018316</name>
</gene>
<proteinExistence type="predicted"/>
<keyword evidence="2" id="KW-1185">Reference proteome</keyword>
<sequence length="33" mass="4167">MDTSNWQRSQGKFVHNTQSYLFRSFYTRFTYIR</sequence>
<evidence type="ECO:0000313" key="1">
    <source>
        <dbReference type="EMBL" id="KAJ8962334.1"/>
    </source>
</evidence>
<comment type="caution">
    <text evidence="1">The sequence shown here is derived from an EMBL/GenBank/DDBJ whole genome shotgun (WGS) entry which is preliminary data.</text>
</comment>
<dbReference type="Proteomes" id="UP001162162">
    <property type="component" value="Unassembled WGS sequence"/>
</dbReference>
<reference evidence="1" key="1">
    <citation type="journal article" date="2023" name="Insect Mol. Biol.">
        <title>Genome sequencing provides insights into the evolution of gene families encoding plant cell wall-degrading enzymes in longhorned beetles.</title>
        <authorList>
            <person name="Shin N.R."/>
            <person name="Okamura Y."/>
            <person name="Kirsch R."/>
            <person name="Pauchet Y."/>
        </authorList>
    </citation>
    <scope>NUCLEOTIDE SEQUENCE</scope>
    <source>
        <strain evidence="1">AMC_N1</strain>
    </source>
</reference>
<organism evidence="1 2">
    <name type="scientific">Aromia moschata</name>
    <dbReference type="NCBI Taxonomy" id="1265417"/>
    <lineage>
        <taxon>Eukaryota</taxon>
        <taxon>Metazoa</taxon>
        <taxon>Ecdysozoa</taxon>
        <taxon>Arthropoda</taxon>
        <taxon>Hexapoda</taxon>
        <taxon>Insecta</taxon>
        <taxon>Pterygota</taxon>
        <taxon>Neoptera</taxon>
        <taxon>Endopterygota</taxon>
        <taxon>Coleoptera</taxon>
        <taxon>Polyphaga</taxon>
        <taxon>Cucujiformia</taxon>
        <taxon>Chrysomeloidea</taxon>
        <taxon>Cerambycidae</taxon>
        <taxon>Cerambycinae</taxon>
        <taxon>Callichromatini</taxon>
        <taxon>Aromia</taxon>
    </lineage>
</organism>
<accession>A0AAV8ZE21</accession>
<name>A0AAV8ZE21_9CUCU</name>
<evidence type="ECO:0000313" key="2">
    <source>
        <dbReference type="Proteomes" id="UP001162162"/>
    </source>
</evidence>
<dbReference type="AlphaFoldDB" id="A0AAV8ZE21"/>